<dbReference type="AlphaFoldDB" id="A0A1J5RDC7"/>
<feature type="compositionally biased region" description="Polar residues" evidence="1">
    <location>
        <begin position="9"/>
        <end position="19"/>
    </location>
</feature>
<reference evidence="2" key="1">
    <citation type="submission" date="2016-10" db="EMBL/GenBank/DDBJ databases">
        <title>Sequence of Gallionella enrichment culture.</title>
        <authorList>
            <person name="Poehlein A."/>
            <person name="Muehling M."/>
            <person name="Daniel R."/>
        </authorList>
    </citation>
    <scope>NUCLEOTIDE SEQUENCE</scope>
</reference>
<proteinExistence type="predicted"/>
<feature type="region of interest" description="Disordered" evidence="1">
    <location>
        <begin position="89"/>
        <end position="152"/>
    </location>
</feature>
<accession>A0A1J5RDC7</accession>
<name>A0A1J5RDC7_9ZZZZ</name>
<protein>
    <submittedName>
        <fullName evidence="2">Uncharacterized protein</fullName>
    </submittedName>
</protein>
<dbReference type="EMBL" id="MLJW01000497">
    <property type="protein sequence ID" value="OIQ86149.1"/>
    <property type="molecule type" value="Genomic_DNA"/>
</dbReference>
<gene>
    <name evidence="2" type="ORF">GALL_319890</name>
</gene>
<organism evidence="2">
    <name type="scientific">mine drainage metagenome</name>
    <dbReference type="NCBI Taxonomy" id="410659"/>
    <lineage>
        <taxon>unclassified sequences</taxon>
        <taxon>metagenomes</taxon>
        <taxon>ecological metagenomes</taxon>
    </lineage>
</organism>
<feature type="compositionally biased region" description="Low complexity" evidence="1">
    <location>
        <begin position="95"/>
        <end position="110"/>
    </location>
</feature>
<comment type="caution">
    <text evidence="2">The sequence shown here is derived from an EMBL/GenBank/DDBJ whole genome shotgun (WGS) entry which is preliminary data.</text>
</comment>
<evidence type="ECO:0000313" key="2">
    <source>
        <dbReference type="EMBL" id="OIQ86149.1"/>
    </source>
</evidence>
<evidence type="ECO:0000256" key="1">
    <source>
        <dbReference type="SAM" id="MobiDB-lite"/>
    </source>
</evidence>
<feature type="compositionally biased region" description="Low complexity" evidence="1">
    <location>
        <begin position="117"/>
        <end position="133"/>
    </location>
</feature>
<feature type="region of interest" description="Disordered" evidence="1">
    <location>
        <begin position="1"/>
        <end position="45"/>
    </location>
</feature>
<sequence length="152" mass="15246">MNGPGARSSCETSLSTQTGHVRGLAPVEVPGHTRRGENGGANDPEEADAVVAWVLAHLDEPGTLEVVTPFAAQAALITARLTAALGASALPQTPSPSSRSSSRATSSTSPWTPPPARSTSRSTASTTPTPAAADVDEVVDATAIGSQGRHAG</sequence>